<keyword evidence="2" id="KW-1185">Reference proteome</keyword>
<dbReference type="EMBL" id="CP109106">
    <property type="protein sequence ID" value="WSB67750.1"/>
    <property type="molecule type" value="Genomic_DNA"/>
</dbReference>
<dbReference type="RefSeq" id="WP_326617096.1">
    <property type="nucleotide sequence ID" value="NZ_CP109106.1"/>
</dbReference>
<organism evidence="1 2">
    <name type="scientific">Streptomyces decoyicus</name>
    <dbReference type="NCBI Taxonomy" id="249567"/>
    <lineage>
        <taxon>Bacteria</taxon>
        <taxon>Bacillati</taxon>
        <taxon>Actinomycetota</taxon>
        <taxon>Actinomycetes</taxon>
        <taxon>Kitasatosporales</taxon>
        <taxon>Streptomycetaceae</taxon>
        <taxon>Streptomyces</taxon>
    </lineage>
</organism>
<protein>
    <submittedName>
        <fullName evidence="1">Uncharacterized protein</fullName>
    </submittedName>
</protein>
<evidence type="ECO:0000313" key="1">
    <source>
        <dbReference type="EMBL" id="WSB67750.1"/>
    </source>
</evidence>
<reference evidence="1 2" key="1">
    <citation type="submission" date="2022-10" db="EMBL/GenBank/DDBJ databases">
        <title>The complete genomes of actinobacterial strains from the NBC collection.</title>
        <authorList>
            <person name="Joergensen T.S."/>
            <person name="Alvarez Arevalo M."/>
            <person name="Sterndorff E.B."/>
            <person name="Faurdal D."/>
            <person name="Vuksanovic O."/>
            <person name="Mourched A.-S."/>
            <person name="Charusanti P."/>
            <person name="Shaw S."/>
            <person name="Blin K."/>
            <person name="Weber T."/>
        </authorList>
    </citation>
    <scope>NUCLEOTIDE SEQUENCE [LARGE SCALE GENOMIC DNA]</scope>
    <source>
        <strain evidence="1 2">NBC 01774</strain>
    </source>
</reference>
<sequence>MSSGQGDPWVGDLIHDEDAGRRGVVTDVRGGSLWVLRPECGPGQWTSEHPERLR</sequence>
<proteinExistence type="predicted"/>
<evidence type="ECO:0000313" key="2">
    <source>
        <dbReference type="Proteomes" id="UP001344251"/>
    </source>
</evidence>
<name>A0ABZ1FCP2_9ACTN</name>
<accession>A0ABZ1FCP2</accession>
<dbReference type="Proteomes" id="UP001344251">
    <property type="component" value="Chromosome"/>
</dbReference>
<gene>
    <name evidence="1" type="ORF">OG863_07110</name>
</gene>